<dbReference type="AlphaFoldDB" id="A0A3D9C4K0"/>
<dbReference type="Gene3D" id="3.40.50.1820">
    <property type="entry name" value="alpha/beta hydrolase"/>
    <property type="match status" value="1"/>
</dbReference>
<evidence type="ECO:0000313" key="3">
    <source>
        <dbReference type="EMBL" id="REC60486.1"/>
    </source>
</evidence>
<accession>A0A3D9C4K0</accession>
<dbReference type="PANTHER" id="PTHR42776:SF27">
    <property type="entry name" value="DIPEPTIDYL PEPTIDASE FAMILY MEMBER 6"/>
    <property type="match status" value="1"/>
</dbReference>
<keyword evidence="4" id="KW-1185">Reference proteome</keyword>
<dbReference type="RefSeq" id="WP_115972649.1">
    <property type="nucleotide sequence ID" value="NZ_QNVT01000024.1"/>
</dbReference>
<dbReference type="Pfam" id="PF00326">
    <property type="entry name" value="Peptidase_S9"/>
    <property type="match status" value="1"/>
</dbReference>
<dbReference type="SUPFAM" id="SSF53474">
    <property type="entry name" value="alpha/beta-Hydrolases"/>
    <property type="match status" value="1"/>
</dbReference>
<name>A0A3D9C4K0_9FLAO</name>
<dbReference type="SUPFAM" id="SSF82171">
    <property type="entry name" value="DPP6 N-terminal domain-like"/>
    <property type="match status" value="1"/>
</dbReference>
<dbReference type="Proteomes" id="UP000256686">
    <property type="component" value="Unassembled WGS sequence"/>
</dbReference>
<dbReference type="GO" id="GO:0006508">
    <property type="term" value="P:proteolysis"/>
    <property type="evidence" value="ECO:0007669"/>
    <property type="project" value="InterPro"/>
</dbReference>
<organism evidence="3 4">
    <name type="scientific">Chryseobacterium pennae</name>
    <dbReference type="NCBI Taxonomy" id="2258962"/>
    <lineage>
        <taxon>Bacteria</taxon>
        <taxon>Pseudomonadati</taxon>
        <taxon>Bacteroidota</taxon>
        <taxon>Flavobacteriia</taxon>
        <taxon>Flavobacteriales</taxon>
        <taxon>Weeksellaceae</taxon>
        <taxon>Chryseobacterium group</taxon>
        <taxon>Chryseobacterium</taxon>
    </lineage>
</organism>
<sequence length="860" mass="99213">MKTAYRLLMMLITLLLLYGFRWMPVPLPLFPAQDLKIKDASHLQKLSSESYEIQLLKISADGKWLAVKKIMDSGQDTLMILRTDVPESIVFKRTHVSELQFLIDNRVLLLDKQGKAENLSLGVQKKGKAQEKDSEGNIFANGKVFNQIKKIEVLKNGKEFLLWSDSSQKNSLAWYTAEGNLLRVLEGVTTYLIDRNSELYAVQKETNGDKKDKEYSIFKFSGSAKRLFYQTNRLIESIYTASDGESLISLEKDLTTGYMKMVSISLKDFKSYPLDDSLLFYHVTIKGIGKEKLFFLNAIKNRTETKKSSPEIWYGDDKNLEEKFLPQFQETYYLWEPESGQLENLNDSSGFQKIIPLHNERYFLAFNPRELKDYTRKTSPLLISVYDRISNTSVKVDTVGTELYVSAKGEYLFYPKNNQWKLYRISDGKTILISKNGVEQPYFTRDGKGIVFGGNDALWYYNIQKGSYKPLTTTTKGFQYHVMGGERESLLSNYNFYRSVIDDNRPFMVEYRNVMNNQFGYQRLYGNKNYTAISLTDGRASSLLYNPSCSTFAYIRENYNMPPQIVVAKNGKNDVIYQSNTQDTKISKARMDIIDYTGPGSIPLKGLLYYPIDYNPSVIYPMVVHIYEAQHYLSSRYWRPTYKNSLGFNVRLLQEKGYFVFLPDIAYGSEGPGISALQSVEAAMKAVLKNTSIDSLKVGLMGQSFGGYQTNFIATHSTLFKAYVSGTANADIVHVYHTFSESYHMPEFWRYESGQYRMGKSFSQDKNLYFRNNPLYHADWVTSPILLWCGMQDKNVNWEETRTFYNALKRSKKKVVALFYPDDGHAMWQEASKTDLTSKILDWFGFYLKDSKNVTWISNK</sequence>
<protein>
    <recommendedName>
        <fullName evidence="2">Peptidase S9 prolyl oligopeptidase catalytic domain-containing protein</fullName>
    </recommendedName>
</protein>
<dbReference type="InterPro" id="IPR029058">
    <property type="entry name" value="AB_hydrolase_fold"/>
</dbReference>
<dbReference type="InterPro" id="IPR001375">
    <property type="entry name" value="Peptidase_S9_cat"/>
</dbReference>
<feature type="domain" description="Peptidase S9 prolyl oligopeptidase catalytic" evidence="2">
    <location>
        <begin position="680"/>
        <end position="849"/>
    </location>
</feature>
<evidence type="ECO:0000259" key="2">
    <source>
        <dbReference type="Pfam" id="PF00326"/>
    </source>
</evidence>
<evidence type="ECO:0000313" key="4">
    <source>
        <dbReference type="Proteomes" id="UP000256686"/>
    </source>
</evidence>
<comment type="caution">
    <text evidence="3">The sequence shown here is derived from an EMBL/GenBank/DDBJ whole genome shotgun (WGS) entry which is preliminary data.</text>
</comment>
<dbReference type="PANTHER" id="PTHR42776">
    <property type="entry name" value="SERINE PEPTIDASE S9 FAMILY MEMBER"/>
    <property type="match status" value="1"/>
</dbReference>
<proteinExistence type="predicted"/>
<gene>
    <name evidence="3" type="ORF">DRF65_20700</name>
</gene>
<keyword evidence="1" id="KW-0378">Hydrolase</keyword>
<dbReference type="GO" id="GO:0004252">
    <property type="term" value="F:serine-type endopeptidase activity"/>
    <property type="evidence" value="ECO:0007669"/>
    <property type="project" value="TreeGrafter"/>
</dbReference>
<evidence type="ECO:0000256" key="1">
    <source>
        <dbReference type="ARBA" id="ARBA00022801"/>
    </source>
</evidence>
<reference evidence="4" key="1">
    <citation type="submission" date="2018-06" db="EMBL/GenBank/DDBJ databases">
        <authorList>
            <person name="Lum Nde A."/>
            <person name="Hugo C."/>
        </authorList>
    </citation>
    <scope>NUCLEOTIDE SEQUENCE [LARGE SCALE GENOMIC DNA]</scope>
    <source>
        <strain evidence="4">1_F178</strain>
    </source>
</reference>
<dbReference type="EMBL" id="QNVT01000024">
    <property type="protein sequence ID" value="REC60486.1"/>
    <property type="molecule type" value="Genomic_DNA"/>
</dbReference>